<evidence type="ECO:0000313" key="1">
    <source>
        <dbReference type="EMBL" id="KAL3657122.1"/>
    </source>
</evidence>
<dbReference type="Proteomes" id="UP001632037">
    <property type="component" value="Unassembled WGS sequence"/>
</dbReference>
<gene>
    <name evidence="1" type="ORF">V7S43_018034</name>
</gene>
<protein>
    <recommendedName>
        <fullName evidence="3">RxLR effector protein</fullName>
    </recommendedName>
</protein>
<proteinExistence type="predicted"/>
<comment type="caution">
    <text evidence="1">The sequence shown here is derived from an EMBL/GenBank/DDBJ whole genome shotgun (WGS) entry which is preliminary data.</text>
</comment>
<name>A0ABD3ERM8_9STRA</name>
<evidence type="ECO:0000313" key="2">
    <source>
        <dbReference type="Proteomes" id="UP001632037"/>
    </source>
</evidence>
<dbReference type="AlphaFoldDB" id="A0ABD3ERM8"/>
<sequence length="276" mass="31006">MGNQVAQTLALPLVWAAFEQAHNRDKRFPKRLQERIVQPYQNAGGNPALNPVDREAFYVLGDGSQLNLVLINDEETGAANRGEGPMNSVSSGGAGTRREFAALHPQILSTRRYMTEVMDEVQRSRREAHAETQKMMAILRRIAAYPIHREARACQDSSLHAQCENGEDVIHRRNLPARLSKRPKDLYELWHEYHFGLSGLKLAKDFSLAKRGANKFAYSRRKPLWDVAANLVRAGFTCDAAIAKIYSMCGRQLSVTSILIGLRDDRKRGGLRVLAL</sequence>
<keyword evidence="2" id="KW-1185">Reference proteome</keyword>
<accession>A0ABD3ERM8</accession>
<dbReference type="EMBL" id="JBIMZQ010000069">
    <property type="protein sequence ID" value="KAL3657122.1"/>
    <property type="molecule type" value="Genomic_DNA"/>
</dbReference>
<evidence type="ECO:0008006" key="3">
    <source>
        <dbReference type="Google" id="ProtNLM"/>
    </source>
</evidence>
<organism evidence="1 2">
    <name type="scientific">Phytophthora oleae</name>
    <dbReference type="NCBI Taxonomy" id="2107226"/>
    <lineage>
        <taxon>Eukaryota</taxon>
        <taxon>Sar</taxon>
        <taxon>Stramenopiles</taxon>
        <taxon>Oomycota</taxon>
        <taxon>Peronosporomycetes</taxon>
        <taxon>Peronosporales</taxon>
        <taxon>Peronosporaceae</taxon>
        <taxon>Phytophthora</taxon>
    </lineage>
</organism>
<reference evidence="1 2" key="1">
    <citation type="submission" date="2024-09" db="EMBL/GenBank/DDBJ databases">
        <title>Genome sequencing and assembly of Phytophthora oleae, isolate VK10A, causative agent of rot of olive drupes.</title>
        <authorList>
            <person name="Conti Taguali S."/>
            <person name="Riolo M."/>
            <person name="La Spada F."/>
            <person name="Cacciola S.O."/>
            <person name="Dionisio G."/>
        </authorList>
    </citation>
    <scope>NUCLEOTIDE SEQUENCE [LARGE SCALE GENOMIC DNA]</scope>
    <source>
        <strain evidence="1 2">VK10A</strain>
    </source>
</reference>